<reference evidence="8" key="1">
    <citation type="submission" date="2022-08" db="UniProtKB">
        <authorList>
            <consortium name="EnsemblMetazoa"/>
        </authorList>
    </citation>
    <scope>IDENTIFICATION</scope>
    <source>
        <strain evidence="8">05x7-T-G4-1.051#20</strain>
    </source>
</reference>
<accession>A0A8W8JUA5</accession>
<comment type="subcellular location">
    <subcellularLocation>
        <location evidence="1">Membrane</location>
        <topology evidence="1">Multi-pass membrane protein</topology>
    </subcellularLocation>
</comment>
<dbReference type="InterPro" id="IPR050382">
    <property type="entry name" value="MFS_Na/Anion_cotransporter"/>
</dbReference>
<feature type="transmembrane region" description="Helical" evidence="6">
    <location>
        <begin position="420"/>
        <end position="439"/>
    </location>
</feature>
<evidence type="ECO:0000256" key="6">
    <source>
        <dbReference type="SAM" id="Phobius"/>
    </source>
</evidence>
<evidence type="ECO:0000256" key="5">
    <source>
        <dbReference type="SAM" id="MobiDB-lite"/>
    </source>
</evidence>
<dbReference type="InterPro" id="IPR036259">
    <property type="entry name" value="MFS_trans_sf"/>
</dbReference>
<feature type="transmembrane region" description="Helical" evidence="6">
    <location>
        <begin position="451"/>
        <end position="474"/>
    </location>
</feature>
<feature type="transmembrane region" description="Helical" evidence="6">
    <location>
        <begin position="486"/>
        <end position="507"/>
    </location>
</feature>
<evidence type="ECO:0000256" key="2">
    <source>
        <dbReference type="ARBA" id="ARBA00022692"/>
    </source>
</evidence>
<feature type="transmembrane region" description="Helical" evidence="6">
    <location>
        <begin position="223"/>
        <end position="250"/>
    </location>
</feature>
<keyword evidence="2 6" id="KW-0812">Transmembrane</keyword>
<dbReference type="InterPro" id="IPR011701">
    <property type="entry name" value="MFS"/>
</dbReference>
<name>A0A8W8JUA5_MAGGI</name>
<keyword evidence="9" id="KW-1185">Reference proteome</keyword>
<sequence length="713" mass="79606">MEVNTSDQNGVRRTPSRVSFSSDMTEQQSQRNSSVSLTRNYSSSPLYSSKQLLKQSVFEKYTSCRWLVAFSCFITVTCSIMLRQCISMVIVCMESNYKAGPDAMINKSNTTTNGTFTQTQRGVWDILWDSEEKGLILQSYFYTFPITPLIAGYLSGRFSGKMVVTVMTSFLIILSAVSPIAATVSPYFVVVLRCCIGLSSGGLQPSIAAIVSKWAPVSERAQIVAVANAGLMIGSIITFAFAGFICTIPIHNGWPFIFYVFCMANVLSLIMWMWLVYDRPDEHPRITWKERALINYKRRDSTLEKMPSPPWMKILTSGPFWGLLFAQMSHGFLFTTIGTFLPLYMADVLKFDIATNGLLSSLPFIGRFIGSLGSGMLADNLMTRELFSVTAIRKIFHVSGMVLSAPFLIWMSYMGPDERTSAVILLVTYWTVQSLNNSGFRVNHIDIAPRFAGVLNGMTTTLASVAALLSPIITSELTKTGTQEEWQTVFFICTGVGLAGALAFLVLGSGVEQEWARDPNMNVEFDVYTIDERKQSIDEPHATEEEKECQIGNDRIDGINSVHENRNGHVNAGFDEQINEIIEHVKLSSSFRSQSRDLNVPIRTCEETCREMTREQIESDIELEQRAASNGLSKIGAHNQINPNVLQDKHEGLKLNAMKTGTSENGKETSTFLQRTKHSRENLRLYLPNDIEHVPTDSKASGESFSDRFSTHL</sequence>
<dbReference type="Gene3D" id="1.20.1250.20">
    <property type="entry name" value="MFS general substrate transporter like domains"/>
    <property type="match status" value="2"/>
</dbReference>
<dbReference type="Pfam" id="PF07690">
    <property type="entry name" value="MFS_1"/>
    <property type="match status" value="1"/>
</dbReference>
<dbReference type="GO" id="GO:0016020">
    <property type="term" value="C:membrane"/>
    <property type="evidence" value="ECO:0007669"/>
    <property type="project" value="UniProtKB-SubCell"/>
</dbReference>
<feature type="transmembrane region" description="Helical" evidence="6">
    <location>
        <begin position="395"/>
        <end position="414"/>
    </location>
</feature>
<dbReference type="FunFam" id="1.20.1250.20:FF:000532">
    <property type="entry name" value="SLC (SoLute Carrier) homolog"/>
    <property type="match status" value="1"/>
</dbReference>
<dbReference type="AlphaFoldDB" id="A0A8W8JUA5"/>
<dbReference type="GO" id="GO:0006820">
    <property type="term" value="P:monoatomic anion transport"/>
    <property type="evidence" value="ECO:0007669"/>
    <property type="project" value="TreeGrafter"/>
</dbReference>
<feature type="transmembrane region" description="Helical" evidence="6">
    <location>
        <begin position="66"/>
        <end position="91"/>
    </location>
</feature>
<feature type="transmembrane region" description="Helical" evidence="6">
    <location>
        <begin position="162"/>
        <end position="181"/>
    </location>
</feature>
<feature type="domain" description="Major facilitator superfamily (MFS) profile" evidence="7">
    <location>
        <begin position="64"/>
        <end position="512"/>
    </location>
</feature>
<evidence type="ECO:0000313" key="9">
    <source>
        <dbReference type="Proteomes" id="UP000005408"/>
    </source>
</evidence>
<feature type="transmembrane region" description="Helical" evidence="6">
    <location>
        <begin position="135"/>
        <end position="155"/>
    </location>
</feature>
<dbReference type="SUPFAM" id="SSF103473">
    <property type="entry name" value="MFS general substrate transporter"/>
    <property type="match status" value="1"/>
</dbReference>
<feature type="transmembrane region" description="Helical" evidence="6">
    <location>
        <begin position="256"/>
        <end position="277"/>
    </location>
</feature>
<evidence type="ECO:0000259" key="7">
    <source>
        <dbReference type="PROSITE" id="PS50850"/>
    </source>
</evidence>
<evidence type="ECO:0000256" key="4">
    <source>
        <dbReference type="ARBA" id="ARBA00023136"/>
    </source>
</evidence>
<feature type="region of interest" description="Disordered" evidence="5">
    <location>
        <begin position="693"/>
        <end position="713"/>
    </location>
</feature>
<evidence type="ECO:0000313" key="8">
    <source>
        <dbReference type="EnsemblMetazoa" id="G20537.1:cds"/>
    </source>
</evidence>
<evidence type="ECO:0000256" key="3">
    <source>
        <dbReference type="ARBA" id="ARBA00022989"/>
    </source>
</evidence>
<evidence type="ECO:0000256" key="1">
    <source>
        <dbReference type="ARBA" id="ARBA00004141"/>
    </source>
</evidence>
<protein>
    <recommendedName>
        <fullName evidence="7">Major facilitator superfamily (MFS) profile domain-containing protein</fullName>
    </recommendedName>
</protein>
<keyword evidence="3 6" id="KW-1133">Transmembrane helix</keyword>
<dbReference type="PANTHER" id="PTHR11662">
    <property type="entry name" value="SOLUTE CARRIER FAMILY 17"/>
    <property type="match status" value="1"/>
</dbReference>
<feature type="transmembrane region" description="Helical" evidence="6">
    <location>
        <begin position="364"/>
        <end position="383"/>
    </location>
</feature>
<dbReference type="EnsemblMetazoa" id="G20537.1">
    <property type="protein sequence ID" value="G20537.1:cds"/>
    <property type="gene ID" value="G20537"/>
</dbReference>
<feature type="transmembrane region" description="Helical" evidence="6">
    <location>
        <begin position="320"/>
        <end position="344"/>
    </location>
</feature>
<feature type="transmembrane region" description="Helical" evidence="6">
    <location>
        <begin position="187"/>
        <end position="211"/>
    </location>
</feature>
<dbReference type="GO" id="GO:0022857">
    <property type="term" value="F:transmembrane transporter activity"/>
    <property type="evidence" value="ECO:0007669"/>
    <property type="project" value="InterPro"/>
</dbReference>
<feature type="region of interest" description="Disordered" evidence="5">
    <location>
        <begin position="1"/>
        <end position="39"/>
    </location>
</feature>
<keyword evidence="4 6" id="KW-0472">Membrane</keyword>
<dbReference type="PANTHER" id="PTHR11662:SF399">
    <property type="entry name" value="FI19708P1-RELATED"/>
    <property type="match status" value="1"/>
</dbReference>
<dbReference type="PROSITE" id="PS50850">
    <property type="entry name" value="MFS"/>
    <property type="match status" value="1"/>
</dbReference>
<dbReference type="InterPro" id="IPR020846">
    <property type="entry name" value="MFS_dom"/>
</dbReference>
<proteinExistence type="predicted"/>
<organism evidence="8 9">
    <name type="scientific">Magallana gigas</name>
    <name type="common">Pacific oyster</name>
    <name type="synonym">Crassostrea gigas</name>
    <dbReference type="NCBI Taxonomy" id="29159"/>
    <lineage>
        <taxon>Eukaryota</taxon>
        <taxon>Metazoa</taxon>
        <taxon>Spiralia</taxon>
        <taxon>Lophotrochozoa</taxon>
        <taxon>Mollusca</taxon>
        <taxon>Bivalvia</taxon>
        <taxon>Autobranchia</taxon>
        <taxon>Pteriomorphia</taxon>
        <taxon>Ostreida</taxon>
        <taxon>Ostreoidea</taxon>
        <taxon>Ostreidae</taxon>
        <taxon>Magallana</taxon>
    </lineage>
</organism>
<dbReference type="Proteomes" id="UP000005408">
    <property type="component" value="Unassembled WGS sequence"/>
</dbReference>